<dbReference type="SMART" id="SM00360">
    <property type="entry name" value="RRM"/>
    <property type="match status" value="1"/>
</dbReference>
<feature type="domain" description="RRM" evidence="3">
    <location>
        <begin position="31"/>
        <end position="109"/>
    </location>
</feature>
<dbReference type="Gene3D" id="3.30.70.330">
    <property type="match status" value="1"/>
</dbReference>
<evidence type="ECO:0000259" key="3">
    <source>
        <dbReference type="PROSITE" id="PS50102"/>
    </source>
</evidence>
<dbReference type="InterPro" id="IPR048289">
    <property type="entry name" value="RRM2_NsCP33-like"/>
</dbReference>
<dbReference type="InterPro" id="IPR012677">
    <property type="entry name" value="Nucleotide-bd_a/b_plait_sf"/>
</dbReference>
<evidence type="ECO:0000256" key="2">
    <source>
        <dbReference type="PROSITE-ProRule" id="PRU00176"/>
    </source>
</evidence>
<reference evidence="4 5" key="1">
    <citation type="journal article" date="2022" name="Nat. Plants">
        <title>Genomes of leafy and leafless Platanthera orchids illuminate the evolution of mycoheterotrophy.</title>
        <authorList>
            <person name="Li M.H."/>
            <person name="Liu K.W."/>
            <person name="Li Z."/>
            <person name="Lu H.C."/>
            <person name="Ye Q.L."/>
            <person name="Zhang D."/>
            <person name="Wang J.Y."/>
            <person name="Li Y.F."/>
            <person name="Zhong Z.M."/>
            <person name="Liu X."/>
            <person name="Yu X."/>
            <person name="Liu D.K."/>
            <person name="Tu X.D."/>
            <person name="Liu B."/>
            <person name="Hao Y."/>
            <person name="Liao X.Y."/>
            <person name="Jiang Y.T."/>
            <person name="Sun W.H."/>
            <person name="Chen J."/>
            <person name="Chen Y.Q."/>
            <person name="Ai Y."/>
            <person name="Zhai J.W."/>
            <person name="Wu S.S."/>
            <person name="Zhou Z."/>
            <person name="Hsiao Y.Y."/>
            <person name="Wu W.L."/>
            <person name="Chen Y.Y."/>
            <person name="Lin Y.F."/>
            <person name="Hsu J.L."/>
            <person name="Li C.Y."/>
            <person name="Wang Z.W."/>
            <person name="Zhao X."/>
            <person name="Zhong W.Y."/>
            <person name="Ma X.K."/>
            <person name="Ma L."/>
            <person name="Huang J."/>
            <person name="Chen G.Z."/>
            <person name="Huang M.Z."/>
            <person name="Huang L."/>
            <person name="Peng D.H."/>
            <person name="Luo Y.B."/>
            <person name="Zou S.Q."/>
            <person name="Chen S.P."/>
            <person name="Lan S."/>
            <person name="Tsai W.C."/>
            <person name="Van de Peer Y."/>
            <person name="Liu Z.J."/>
        </authorList>
    </citation>
    <scope>NUCLEOTIDE SEQUENCE [LARGE SCALE GENOMIC DNA]</scope>
    <source>
        <strain evidence="4">Lor288</strain>
    </source>
</reference>
<organism evidence="4 5">
    <name type="scientific">Platanthera guangdongensis</name>
    <dbReference type="NCBI Taxonomy" id="2320717"/>
    <lineage>
        <taxon>Eukaryota</taxon>
        <taxon>Viridiplantae</taxon>
        <taxon>Streptophyta</taxon>
        <taxon>Embryophyta</taxon>
        <taxon>Tracheophyta</taxon>
        <taxon>Spermatophyta</taxon>
        <taxon>Magnoliopsida</taxon>
        <taxon>Liliopsida</taxon>
        <taxon>Asparagales</taxon>
        <taxon>Orchidaceae</taxon>
        <taxon>Orchidoideae</taxon>
        <taxon>Orchideae</taxon>
        <taxon>Orchidinae</taxon>
        <taxon>Platanthera</taxon>
    </lineage>
</organism>
<dbReference type="Proteomes" id="UP001412067">
    <property type="component" value="Unassembled WGS sequence"/>
</dbReference>
<keyword evidence="1 2" id="KW-0694">RNA-binding</keyword>
<name>A0ABR2M360_9ASPA</name>
<comment type="caution">
    <text evidence="4">The sequence shown here is derived from an EMBL/GenBank/DDBJ whole genome shotgun (WGS) entry which is preliminary data.</text>
</comment>
<dbReference type="SUPFAM" id="SSF54928">
    <property type="entry name" value="RNA-binding domain, RBD"/>
    <property type="match status" value="1"/>
</dbReference>
<evidence type="ECO:0000313" key="5">
    <source>
        <dbReference type="Proteomes" id="UP001412067"/>
    </source>
</evidence>
<dbReference type="EMBL" id="JBBWWR010000012">
    <property type="protein sequence ID" value="KAK8958357.1"/>
    <property type="molecule type" value="Genomic_DNA"/>
</dbReference>
<evidence type="ECO:0000256" key="1">
    <source>
        <dbReference type="ARBA" id="ARBA00022884"/>
    </source>
</evidence>
<accession>A0ABR2M360</accession>
<dbReference type="InterPro" id="IPR035979">
    <property type="entry name" value="RBD_domain_sf"/>
</dbReference>
<dbReference type="PROSITE" id="PS50102">
    <property type="entry name" value="RRM"/>
    <property type="match status" value="1"/>
</dbReference>
<evidence type="ECO:0000313" key="4">
    <source>
        <dbReference type="EMBL" id="KAK8958357.1"/>
    </source>
</evidence>
<keyword evidence="5" id="KW-1185">Reference proteome</keyword>
<proteinExistence type="predicted"/>
<dbReference type="PANTHER" id="PTHR48027">
    <property type="entry name" value="HETEROGENEOUS NUCLEAR RIBONUCLEOPROTEIN 87F-RELATED"/>
    <property type="match status" value="1"/>
</dbReference>
<dbReference type="InterPro" id="IPR052462">
    <property type="entry name" value="SLIRP/GR-RBP-like"/>
</dbReference>
<sequence length="239" mass="26046">MAFASKIGSLLKCSLSSKPSIYQAVRWMSSSKIFVGGLSYNTDDQTLREAFSGYGEVVEARVILDRDTGRSRGFGFITFTSGEEASSAITAMDGKTVVARGCFVHQAALLLASIFSIQNCQAYLFIVLLGGQSISSASSHLPDSSAVLLLLPQLDANPSRILLHRLLRPPLADVLFILYLSRSHQILSQLLRQFSPSLLQAIALQIANTFLLPAYSRCCGRCNSSFLLIPCREFLVTTN</sequence>
<dbReference type="CDD" id="cd21608">
    <property type="entry name" value="RRM2_NsCP33_like"/>
    <property type="match status" value="1"/>
</dbReference>
<protein>
    <recommendedName>
        <fullName evidence="3">RRM domain-containing protein</fullName>
    </recommendedName>
</protein>
<gene>
    <name evidence="4" type="ORF">KSP40_PGU019860</name>
</gene>
<dbReference type="InterPro" id="IPR000504">
    <property type="entry name" value="RRM_dom"/>
</dbReference>
<dbReference type="Pfam" id="PF00076">
    <property type="entry name" value="RRM_1"/>
    <property type="match status" value="1"/>
</dbReference>